<comment type="similarity">
    <text evidence="1">Belongs to the GSP E family.</text>
</comment>
<gene>
    <name evidence="3" type="ORF">SAMN05443662_0418</name>
</gene>
<evidence type="ECO:0000313" key="3">
    <source>
        <dbReference type="EMBL" id="SIN74349.1"/>
    </source>
</evidence>
<dbReference type="PANTHER" id="PTHR30486">
    <property type="entry name" value="TWITCHING MOTILITY PROTEIN PILT"/>
    <property type="match status" value="1"/>
</dbReference>
<name>A0A1N6DU98_9GAMM</name>
<proteinExistence type="inferred from homology"/>
<dbReference type="InterPro" id="IPR050921">
    <property type="entry name" value="T4SS_GSP_E_ATPase"/>
</dbReference>
<dbReference type="Proteomes" id="UP000198461">
    <property type="component" value="Unassembled WGS sequence"/>
</dbReference>
<dbReference type="FunFam" id="3.30.450.90:FF:000002">
    <property type="entry name" value="Twitching motility protein PilT"/>
    <property type="match status" value="1"/>
</dbReference>
<sequence>MDITDLLIFCVQEGGSDLHISAGEPPMIRKNGDILKIDIPPLQKEEARALLYDIMNDAQRRSFEEHRELDFSFGVPKVARFRANIFYQNRGLAGVFRVIPEKVMSLQALNAPPILTELANKPRGLVVVTGPTGSGKSTTLAAMVEHINQSHPYHILTIEDPIEFIYSPKRSSINQREVNRDTLSYNNALRSALREDPDVILIGEMRDQETIRLALTAAETGHLVLATLHTNSAAKTADRIIDAFPGNEKALIRTMLAESLQGVIAQTLVKRADGKGRIAAFEIMVGIPAVRNLIREDKIAQLPSVIETHSQEGMQTLNQALLQLVKRGLVKPEDARKKATDPSLFSA</sequence>
<protein>
    <submittedName>
        <fullName evidence="3">Pilus retraction ATPase PilT</fullName>
    </submittedName>
</protein>
<evidence type="ECO:0000256" key="1">
    <source>
        <dbReference type="ARBA" id="ARBA00006611"/>
    </source>
</evidence>
<dbReference type="OrthoDB" id="6189814at2"/>
<dbReference type="InterPro" id="IPR003593">
    <property type="entry name" value="AAA+_ATPase"/>
</dbReference>
<keyword evidence="4" id="KW-1185">Reference proteome</keyword>
<dbReference type="Gene3D" id="3.40.50.300">
    <property type="entry name" value="P-loop containing nucleotide triphosphate hydrolases"/>
    <property type="match status" value="1"/>
</dbReference>
<dbReference type="NCBIfam" id="TIGR01420">
    <property type="entry name" value="pilT_fam"/>
    <property type="match status" value="1"/>
</dbReference>
<dbReference type="InterPro" id="IPR006321">
    <property type="entry name" value="PilT/PilU"/>
</dbReference>
<dbReference type="RefSeq" id="WP_074200728.1">
    <property type="nucleotide sequence ID" value="NZ_FSRE01000001.1"/>
</dbReference>
<dbReference type="PROSITE" id="PS00662">
    <property type="entry name" value="T2SP_E"/>
    <property type="match status" value="1"/>
</dbReference>
<dbReference type="SUPFAM" id="SSF52540">
    <property type="entry name" value="P-loop containing nucleoside triphosphate hydrolases"/>
    <property type="match status" value="1"/>
</dbReference>
<dbReference type="SMART" id="SM00382">
    <property type="entry name" value="AAA"/>
    <property type="match status" value="1"/>
</dbReference>
<dbReference type="GO" id="GO:0016887">
    <property type="term" value="F:ATP hydrolysis activity"/>
    <property type="evidence" value="ECO:0007669"/>
    <property type="project" value="InterPro"/>
</dbReference>
<dbReference type="PANTHER" id="PTHR30486:SF6">
    <property type="entry name" value="TYPE IV PILUS RETRACTATION ATPASE PILT"/>
    <property type="match status" value="1"/>
</dbReference>
<evidence type="ECO:0000313" key="4">
    <source>
        <dbReference type="Proteomes" id="UP000198461"/>
    </source>
</evidence>
<dbReference type="Pfam" id="PF00437">
    <property type="entry name" value="T2SSE"/>
    <property type="match status" value="1"/>
</dbReference>
<dbReference type="InterPro" id="IPR027417">
    <property type="entry name" value="P-loop_NTPase"/>
</dbReference>
<dbReference type="EMBL" id="FSRE01000001">
    <property type="protein sequence ID" value="SIN74349.1"/>
    <property type="molecule type" value="Genomic_DNA"/>
</dbReference>
<dbReference type="InterPro" id="IPR001482">
    <property type="entry name" value="T2SS/T4SS_dom"/>
</dbReference>
<dbReference type="STRING" id="364032.SAMN05443662_0418"/>
<accession>A0A1N6DU98</accession>
<dbReference type="GO" id="GO:0005524">
    <property type="term" value="F:ATP binding"/>
    <property type="evidence" value="ECO:0007669"/>
    <property type="project" value="InterPro"/>
</dbReference>
<reference evidence="3 4" key="1">
    <citation type="submission" date="2016-11" db="EMBL/GenBank/DDBJ databases">
        <authorList>
            <person name="Jaros S."/>
            <person name="Januszkiewicz K."/>
            <person name="Wedrychowicz H."/>
        </authorList>
    </citation>
    <scope>NUCLEOTIDE SEQUENCE [LARGE SCALE GENOMIC DNA]</scope>
    <source>
        <strain evidence="3 4">DSM 17737</strain>
    </source>
</reference>
<dbReference type="CDD" id="cd01131">
    <property type="entry name" value="PilT"/>
    <property type="match status" value="1"/>
</dbReference>
<dbReference type="Gene3D" id="3.30.450.90">
    <property type="match status" value="1"/>
</dbReference>
<evidence type="ECO:0000259" key="2">
    <source>
        <dbReference type="PROSITE" id="PS00662"/>
    </source>
</evidence>
<feature type="domain" description="Bacterial type II secretion system protein E" evidence="2">
    <location>
        <begin position="193"/>
        <end position="207"/>
    </location>
</feature>
<organism evidence="3 4">
    <name type="scientific">Sulfurivirga caldicuralii</name>
    <dbReference type="NCBI Taxonomy" id="364032"/>
    <lineage>
        <taxon>Bacteria</taxon>
        <taxon>Pseudomonadati</taxon>
        <taxon>Pseudomonadota</taxon>
        <taxon>Gammaproteobacteria</taxon>
        <taxon>Thiotrichales</taxon>
        <taxon>Piscirickettsiaceae</taxon>
        <taxon>Sulfurivirga</taxon>
    </lineage>
</organism>
<dbReference type="AlphaFoldDB" id="A0A1N6DU98"/>